<protein>
    <submittedName>
        <fullName evidence="3">Uncharacterized protein</fullName>
    </submittedName>
</protein>
<keyword evidence="4" id="KW-1185">Reference proteome</keyword>
<dbReference type="RefSeq" id="WP_203946556.1">
    <property type="nucleotide sequence ID" value="NZ_BOOR01000036.1"/>
</dbReference>
<evidence type="ECO:0000256" key="1">
    <source>
        <dbReference type="SAM" id="Coils"/>
    </source>
</evidence>
<comment type="caution">
    <text evidence="3">The sequence shown here is derived from an EMBL/GenBank/DDBJ whole genome shotgun (WGS) entry which is preliminary data.</text>
</comment>
<dbReference type="Proteomes" id="UP000605992">
    <property type="component" value="Unassembled WGS sequence"/>
</dbReference>
<feature type="coiled-coil region" evidence="1">
    <location>
        <begin position="12"/>
        <end position="74"/>
    </location>
</feature>
<keyword evidence="1" id="KW-0175">Coiled coil</keyword>
<feature type="compositionally biased region" description="Gly residues" evidence="2">
    <location>
        <begin position="174"/>
        <end position="187"/>
    </location>
</feature>
<feature type="region of interest" description="Disordered" evidence="2">
    <location>
        <begin position="75"/>
        <end position="265"/>
    </location>
</feature>
<proteinExistence type="predicted"/>
<sequence>MAKLDGMDPKLVREMLADLRHAAKRLDALDARVSHMTRSAGVAVQATHRPSWVADECSDMVKDVSRRLALLEKQERQRRREGAERLVTGHQVSVARVKTPRAPSPPTGRPAGDAGPRIVKRDPVRRDPGKPDPAPRDPAKPDPGRGGPVPPGPADDPVKPGTDHPGKPGTDDQGPGGCEGAHGGTGAPRGPHVTPPGKHRRRPCPGPGTGHRDDRAHDPSDPTTSGADSAGTPGASGPSCPAEPADDRTAGGVPGSPGPAFPAVMPVGAGEQAPPARELHLVLGAPLPGAPLPESVPGLYGQAAAQPRATTVTWDGIPMPASVQPVDVVSYPSGDAGDDMMWLVVDRPRADGQAQPFGLVRTPGEWVPPAGEPYGMPGTASAPAADRWHVPPMNPPGNPPVDGWQAPPSMSPPPQFGVHGDVLAPDAADERAGQRYDRREPP</sequence>
<feature type="region of interest" description="Disordered" evidence="2">
    <location>
        <begin position="369"/>
        <end position="442"/>
    </location>
</feature>
<feature type="compositionally biased region" description="Basic and acidic residues" evidence="2">
    <location>
        <begin position="119"/>
        <end position="143"/>
    </location>
</feature>
<feature type="compositionally biased region" description="Basic and acidic residues" evidence="2">
    <location>
        <begin position="210"/>
        <end position="220"/>
    </location>
</feature>
<dbReference type="AlphaFoldDB" id="A0A8J3V2Y5"/>
<reference evidence="3" key="1">
    <citation type="submission" date="2021-01" db="EMBL/GenBank/DDBJ databases">
        <title>Whole genome shotgun sequence of Planotetraspora thailandica NBRC 104271.</title>
        <authorList>
            <person name="Komaki H."/>
            <person name="Tamura T."/>
        </authorList>
    </citation>
    <scope>NUCLEOTIDE SEQUENCE</scope>
    <source>
        <strain evidence="3">NBRC 104271</strain>
    </source>
</reference>
<evidence type="ECO:0000313" key="4">
    <source>
        <dbReference type="Proteomes" id="UP000605992"/>
    </source>
</evidence>
<organism evidence="3 4">
    <name type="scientific">Planotetraspora thailandica</name>
    <dbReference type="NCBI Taxonomy" id="487172"/>
    <lineage>
        <taxon>Bacteria</taxon>
        <taxon>Bacillati</taxon>
        <taxon>Actinomycetota</taxon>
        <taxon>Actinomycetes</taxon>
        <taxon>Streptosporangiales</taxon>
        <taxon>Streptosporangiaceae</taxon>
        <taxon>Planotetraspora</taxon>
    </lineage>
</organism>
<feature type="compositionally biased region" description="Basic and acidic residues" evidence="2">
    <location>
        <begin position="428"/>
        <end position="442"/>
    </location>
</feature>
<name>A0A8J3V2Y5_9ACTN</name>
<evidence type="ECO:0000256" key="2">
    <source>
        <dbReference type="SAM" id="MobiDB-lite"/>
    </source>
</evidence>
<accession>A0A8J3V2Y5</accession>
<feature type="compositionally biased region" description="Basic and acidic residues" evidence="2">
    <location>
        <begin position="156"/>
        <end position="170"/>
    </location>
</feature>
<dbReference type="EMBL" id="BOOR01000036">
    <property type="protein sequence ID" value="GII56402.1"/>
    <property type="molecule type" value="Genomic_DNA"/>
</dbReference>
<gene>
    <name evidence="3" type="ORF">Pth03_47910</name>
</gene>
<feature type="compositionally biased region" description="Basic and acidic residues" evidence="2">
    <location>
        <begin position="75"/>
        <end position="84"/>
    </location>
</feature>
<evidence type="ECO:0000313" key="3">
    <source>
        <dbReference type="EMBL" id="GII56402.1"/>
    </source>
</evidence>